<gene>
    <name evidence="1" type="ORF">B5807_04343</name>
</gene>
<keyword evidence="2" id="KW-1185">Reference proteome</keyword>
<evidence type="ECO:0000313" key="1">
    <source>
        <dbReference type="EMBL" id="OSS50630.1"/>
    </source>
</evidence>
<sequence length="293" mass="32374">MPETHTSRPSTPITTETMIHRPNTPQASESIVNILSRAGLCKSFAPKKHTEKKPCPGPRKLTVSIVDGNTDRLIHKYVPSRLLMASSAKATEVLVAKPWAGTFKVYGKYDPSTMNDVINTIVLSQKMPITKDLLSNLFTYEACLRLGIQPTHAQIKLLVVKINMQISSAPVSKEILAFIATRIGPKDVVFKHTANALCHQRFTGQIDDLKGFEKMVSRKSALQKKMVQIDQAHKARREAIVASKRQRKQKAVAEKKGPADALVAELEAATTADEVAAVERKMKLLSLFKSDPN</sequence>
<dbReference type="AlphaFoldDB" id="A0A1Y2M3G1"/>
<evidence type="ECO:0000313" key="2">
    <source>
        <dbReference type="Proteomes" id="UP000193240"/>
    </source>
</evidence>
<name>A0A1Y2M3G1_EPING</name>
<organism evidence="1 2">
    <name type="scientific">Epicoccum nigrum</name>
    <name type="common">Soil fungus</name>
    <name type="synonym">Epicoccum purpurascens</name>
    <dbReference type="NCBI Taxonomy" id="105696"/>
    <lineage>
        <taxon>Eukaryota</taxon>
        <taxon>Fungi</taxon>
        <taxon>Dikarya</taxon>
        <taxon>Ascomycota</taxon>
        <taxon>Pezizomycotina</taxon>
        <taxon>Dothideomycetes</taxon>
        <taxon>Pleosporomycetidae</taxon>
        <taxon>Pleosporales</taxon>
        <taxon>Pleosporineae</taxon>
        <taxon>Didymellaceae</taxon>
        <taxon>Epicoccum</taxon>
    </lineage>
</organism>
<accession>A0A1Y2M3G1</accession>
<protein>
    <submittedName>
        <fullName evidence="1">Uncharacterized protein</fullName>
    </submittedName>
</protein>
<proteinExistence type="predicted"/>
<dbReference type="Proteomes" id="UP000193240">
    <property type="component" value="Unassembled WGS sequence"/>
</dbReference>
<reference evidence="1 2" key="1">
    <citation type="journal article" date="2017" name="Genome Announc.">
        <title>Genome sequence of the saprophytic ascomycete Epicoccum nigrum ICMP 19927 strain isolated from New Zealand.</title>
        <authorList>
            <person name="Fokin M."/>
            <person name="Fleetwood D."/>
            <person name="Weir B.S."/>
            <person name="Villas-Boas S.G."/>
        </authorList>
    </citation>
    <scope>NUCLEOTIDE SEQUENCE [LARGE SCALE GENOMIC DNA]</scope>
    <source>
        <strain evidence="1 2">ICMP 19927</strain>
    </source>
</reference>
<dbReference type="EMBL" id="KZ107841">
    <property type="protein sequence ID" value="OSS50630.1"/>
    <property type="molecule type" value="Genomic_DNA"/>
</dbReference>
<dbReference type="InParanoid" id="A0A1Y2M3G1"/>